<sequence>MGKILYPLGIAGAALVFCITIKTVSRIEGTSGFIRHLVSGLSKGITRRSRYEELGEGYSNMNGAHQDGFSKLHGEYLKSTPRRNSPLSGSGKKTSSQGLSRDSYYSTYHTTPERRNFSKEEYEAFTREETQKGMQQLLSSPDFNRWALANADRISVTPPGTGYSKSSHQRHRFLGLF</sequence>
<reference evidence="1" key="1">
    <citation type="submission" date="2021-05" db="EMBL/GenBank/DDBJ databases">
        <authorList>
            <person name="Scholz U."/>
            <person name="Mascher M."/>
            <person name="Fiebig A."/>
        </authorList>
    </citation>
    <scope>NUCLEOTIDE SEQUENCE [LARGE SCALE GENOMIC DNA]</scope>
</reference>
<protein>
    <submittedName>
        <fullName evidence="1">Uncharacterized protein</fullName>
    </submittedName>
</protein>
<evidence type="ECO:0000313" key="2">
    <source>
        <dbReference type="Proteomes" id="UP001732700"/>
    </source>
</evidence>
<reference evidence="1" key="2">
    <citation type="submission" date="2025-09" db="UniProtKB">
        <authorList>
            <consortium name="EnsemblPlants"/>
        </authorList>
    </citation>
    <scope>IDENTIFICATION</scope>
</reference>
<proteinExistence type="predicted"/>
<name>A0ACD5X271_AVESA</name>
<accession>A0ACD5X271</accession>
<keyword evidence="2" id="KW-1185">Reference proteome</keyword>
<organism evidence="1 2">
    <name type="scientific">Avena sativa</name>
    <name type="common">Oat</name>
    <dbReference type="NCBI Taxonomy" id="4498"/>
    <lineage>
        <taxon>Eukaryota</taxon>
        <taxon>Viridiplantae</taxon>
        <taxon>Streptophyta</taxon>
        <taxon>Embryophyta</taxon>
        <taxon>Tracheophyta</taxon>
        <taxon>Spermatophyta</taxon>
        <taxon>Magnoliopsida</taxon>
        <taxon>Liliopsida</taxon>
        <taxon>Poales</taxon>
        <taxon>Poaceae</taxon>
        <taxon>BOP clade</taxon>
        <taxon>Pooideae</taxon>
        <taxon>Poodae</taxon>
        <taxon>Poeae</taxon>
        <taxon>Poeae Chloroplast Group 1 (Aveneae type)</taxon>
        <taxon>Aveninae</taxon>
        <taxon>Avena</taxon>
    </lineage>
</organism>
<dbReference type="EnsemblPlants" id="AVESA.00010b.r2.4DG0722440.1">
    <property type="protein sequence ID" value="AVESA.00010b.r2.4DG0722440.1.CDS"/>
    <property type="gene ID" value="AVESA.00010b.r2.4DG0722440"/>
</dbReference>
<dbReference type="Proteomes" id="UP001732700">
    <property type="component" value="Chromosome 4D"/>
</dbReference>
<evidence type="ECO:0000313" key="1">
    <source>
        <dbReference type="EnsemblPlants" id="AVESA.00010b.r2.4DG0722440.1.CDS"/>
    </source>
</evidence>